<dbReference type="InterPro" id="IPR003879">
    <property type="entry name" value="Butyrophylin_SPRY"/>
</dbReference>
<gene>
    <name evidence="6" type="ORF">QTP70_032533</name>
</gene>
<protein>
    <recommendedName>
        <fullName evidence="5">B30.2/SPRY domain-containing protein</fullName>
    </recommendedName>
</protein>
<feature type="coiled-coil region" evidence="4">
    <location>
        <begin position="24"/>
        <end position="101"/>
    </location>
</feature>
<dbReference type="PANTHER" id="PTHR25465:SF5">
    <property type="entry name" value="E3 UBIQUITIN_ISG15 LIGASE TRIM25-RELATED"/>
    <property type="match status" value="1"/>
</dbReference>
<keyword evidence="1" id="KW-0479">Metal-binding</keyword>
<evidence type="ECO:0000256" key="1">
    <source>
        <dbReference type="ARBA" id="ARBA00022723"/>
    </source>
</evidence>
<proteinExistence type="predicted"/>
<dbReference type="GO" id="GO:0008270">
    <property type="term" value="F:zinc ion binding"/>
    <property type="evidence" value="ECO:0007669"/>
    <property type="project" value="UniProtKB-KW"/>
</dbReference>
<comment type="caution">
    <text evidence="6">The sequence shown here is derived from an EMBL/GenBank/DDBJ whole genome shotgun (WGS) entry which is preliminary data.</text>
</comment>
<dbReference type="Pfam" id="PF00622">
    <property type="entry name" value="SPRY"/>
    <property type="match status" value="1"/>
</dbReference>
<dbReference type="PANTHER" id="PTHR25465">
    <property type="entry name" value="B-BOX DOMAIN CONTAINING"/>
    <property type="match status" value="1"/>
</dbReference>
<accession>A0AAE0QTW5</accession>
<dbReference type="Gene3D" id="3.30.160.60">
    <property type="entry name" value="Classic Zinc Finger"/>
    <property type="match status" value="1"/>
</dbReference>
<dbReference type="PRINTS" id="PR01407">
    <property type="entry name" value="BUTYPHLNCDUF"/>
</dbReference>
<dbReference type="CDD" id="cd19769">
    <property type="entry name" value="Bbox2_TRIM16-like"/>
    <property type="match status" value="1"/>
</dbReference>
<evidence type="ECO:0000256" key="4">
    <source>
        <dbReference type="SAM" id="Coils"/>
    </source>
</evidence>
<dbReference type="Proteomes" id="UP001274896">
    <property type="component" value="Unassembled WGS sequence"/>
</dbReference>
<feature type="domain" description="B30.2/SPRY" evidence="5">
    <location>
        <begin position="170"/>
        <end position="362"/>
    </location>
</feature>
<dbReference type="SUPFAM" id="SSF49899">
    <property type="entry name" value="Concanavalin A-like lectins/glucanases"/>
    <property type="match status" value="1"/>
</dbReference>
<evidence type="ECO:0000313" key="7">
    <source>
        <dbReference type="Proteomes" id="UP001274896"/>
    </source>
</evidence>
<dbReference type="PROSITE" id="PS50188">
    <property type="entry name" value="B302_SPRY"/>
    <property type="match status" value="1"/>
</dbReference>
<dbReference type="InterPro" id="IPR013320">
    <property type="entry name" value="ConA-like_dom_sf"/>
</dbReference>
<dbReference type="InterPro" id="IPR000315">
    <property type="entry name" value="Znf_B-box"/>
</dbReference>
<dbReference type="SMART" id="SM00589">
    <property type="entry name" value="PRY"/>
    <property type="match status" value="1"/>
</dbReference>
<evidence type="ECO:0000313" key="6">
    <source>
        <dbReference type="EMBL" id="KAK3531859.1"/>
    </source>
</evidence>
<dbReference type="Gene3D" id="2.60.120.920">
    <property type="match status" value="1"/>
</dbReference>
<dbReference type="Pfam" id="PF25600">
    <property type="entry name" value="TRIM_CC"/>
    <property type="match status" value="1"/>
</dbReference>
<keyword evidence="4" id="KW-0175">Coiled coil</keyword>
<dbReference type="EMBL" id="JAUCMX010000011">
    <property type="protein sequence ID" value="KAK3531859.1"/>
    <property type="molecule type" value="Genomic_DNA"/>
</dbReference>
<dbReference type="GO" id="GO:0005737">
    <property type="term" value="C:cytoplasm"/>
    <property type="evidence" value="ECO:0007669"/>
    <property type="project" value="UniProtKB-ARBA"/>
</dbReference>
<keyword evidence="2" id="KW-0863">Zinc-finger</keyword>
<reference evidence="6" key="1">
    <citation type="submission" date="2023-06" db="EMBL/GenBank/DDBJ databases">
        <title>Male Hemibagrus guttatus genome.</title>
        <authorList>
            <person name="Bian C."/>
        </authorList>
    </citation>
    <scope>NUCLEOTIDE SEQUENCE</scope>
    <source>
        <strain evidence="6">Male_cb2023</strain>
        <tissue evidence="6">Muscle</tissue>
    </source>
</reference>
<name>A0AAE0QTW5_9TELE</name>
<dbReference type="InterPro" id="IPR003877">
    <property type="entry name" value="SPRY_dom"/>
</dbReference>
<keyword evidence="3" id="KW-0862">Zinc</keyword>
<dbReference type="CDD" id="cd16040">
    <property type="entry name" value="SPRY_PRY_SNTX"/>
    <property type="match status" value="1"/>
</dbReference>
<dbReference type="InterPro" id="IPR043136">
    <property type="entry name" value="B30.2/SPRY_sf"/>
</dbReference>
<organism evidence="6 7">
    <name type="scientific">Hemibagrus guttatus</name>
    <dbReference type="NCBI Taxonomy" id="175788"/>
    <lineage>
        <taxon>Eukaryota</taxon>
        <taxon>Metazoa</taxon>
        <taxon>Chordata</taxon>
        <taxon>Craniata</taxon>
        <taxon>Vertebrata</taxon>
        <taxon>Euteleostomi</taxon>
        <taxon>Actinopterygii</taxon>
        <taxon>Neopterygii</taxon>
        <taxon>Teleostei</taxon>
        <taxon>Ostariophysi</taxon>
        <taxon>Siluriformes</taxon>
        <taxon>Bagridae</taxon>
        <taxon>Hemibagrus</taxon>
    </lineage>
</organism>
<sequence length="362" mass="42263">MEIYCRTDQSLICYLCTMDQHKGHDNVAAKVERTEKQNKLKEEQTKFQQWIQENQKKMQELKQTVDLIKEKADLSRAERLLDRLEQEIADLKRRVTELEQLSHTHDHIHFLQSFPSLCVSPGRDDSPSFTVNQHLTFDKVRKFLSDLKKRVEQICEKEFNKIRPQAAAFEMITLSEPKTREDFMQYFCSLTMDPNTAHQQLILSEQNTAVTFSSTRQGYSDHPERFHSRPQVLSKESICGRCYWEVGWYSHVGVSVSVVYKDISRKGEFNECAFGYNDQSWNLGCYFHSFYFLHNTNKTELQSPIAFKIGVYVDHAAGLLSFYSVSDTMSLLHRVHTTFTKPLYAGFDVVHDDSIIRLCDPK</sequence>
<dbReference type="InterPro" id="IPR001870">
    <property type="entry name" value="B30.2/SPRY"/>
</dbReference>
<dbReference type="InterPro" id="IPR006574">
    <property type="entry name" value="PRY"/>
</dbReference>
<dbReference type="Pfam" id="PF13765">
    <property type="entry name" value="PRY"/>
    <property type="match status" value="1"/>
</dbReference>
<dbReference type="SUPFAM" id="SSF57845">
    <property type="entry name" value="B-box zinc-binding domain"/>
    <property type="match status" value="1"/>
</dbReference>
<evidence type="ECO:0000259" key="5">
    <source>
        <dbReference type="PROSITE" id="PS50188"/>
    </source>
</evidence>
<evidence type="ECO:0000256" key="3">
    <source>
        <dbReference type="ARBA" id="ARBA00022833"/>
    </source>
</evidence>
<keyword evidence="7" id="KW-1185">Reference proteome</keyword>
<dbReference type="InterPro" id="IPR051051">
    <property type="entry name" value="E3_ubiq-ligase_TRIM/RNF"/>
</dbReference>
<evidence type="ECO:0000256" key="2">
    <source>
        <dbReference type="ARBA" id="ARBA00022771"/>
    </source>
</evidence>
<dbReference type="AlphaFoldDB" id="A0AAE0QTW5"/>
<dbReference type="Pfam" id="PF00643">
    <property type="entry name" value="zf-B_box"/>
    <property type="match status" value="1"/>
</dbReference>
<dbReference type="InterPro" id="IPR058030">
    <property type="entry name" value="TRIM8/14/16/25/29/45/65_CC"/>
</dbReference>